<dbReference type="PANTHER" id="PTHR15004:SF0">
    <property type="entry name" value="GLUTAMYL-TRNA(GLN) AMIDOTRANSFERASE SUBUNIT C, MITOCHONDRIAL"/>
    <property type="match status" value="1"/>
</dbReference>
<dbReference type="InterPro" id="IPR003837">
    <property type="entry name" value="GatC"/>
</dbReference>
<dbReference type="GO" id="GO:0050567">
    <property type="term" value="F:glutaminyl-tRNA synthase (glutamine-hydrolyzing) activity"/>
    <property type="evidence" value="ECO:0007669"/>
    <property type="project" value="UniProtKB-UniRule"/>
</dbReference>
<evidence type="ECO:0000256" key="1">
    <source>
        <dbReference type="HAMAP-Rule" id="MF_03149"/>
    </source>
</evidence>
<sequence length="189" mass="21842">MSILFNRQPVLRLLSVLCYNCGRQNDFHGKLTNENDIYVPRKPFVSKIDKTKVEKAPFFDNELINHLERLSLVRFSNEEAVINLREAVQYANQLKLVDTTGVEPLETILENLDCPLREDLVDDCTTREEVFMNAATLVEDYFVTPPGNIPLESSGELNIAMINEWDWNAMRHRDKGIQKNIDEKNVCNK</sequence>
<organism evidence="3 5">
    <name type="scientific">Dracunculus medinensis</name>
    <name type="common">Guinea worm</name>
    <dbReference type="NCBI Taxonomy" id="318479"/>
    <lineage>
        <taxon>Eukaryota</taxon>
        <taxon>Metazoa</taxon>
        <taxon>Ecdysozoa</taxon>
        <taxon>Nematoda</taxon>
        <taxon>Chromadorea</taxon>
        <taxon>Rhabditida</taxon>
        <taxon>Spirurina</taxon>
        <taxon>Dracunculoidea</taxon>
        <taxon>Dracunculidae</taxon>
        <taxon>Dracunculus</taxon>
    </lineage>
</organism>
<keyword evidence="1" id="KW-0496">Mitochondrion</keyword>
<comment type="subcellular location">
    <subcellularLocation>
        <location evidence="1">Mitochondrion</location>
    </subcellularLocation>
</comment>
<dbReference type="EC" id="6.3.5.-" evidence="1"/>
<dbReference type="OrthoDB" id="5394539at2759"/>
<dbReference type="Proteomes" id="UP000274756">
    <property type="component" value="Unassembled WGS sequence"/>
</dbReference>
<dbReference type="STRING" id="318479.A0A0N4U6I8"/>
<reference evidence="5" key="1">
    <citation type="submission" date="2017-02" db="UniProtKB">
        <authorList>
            <consortium name="WormBaseParasite"/>
        </authorList>
    </citation>
    <scope>IDENTIFICATION</scope>
</reference>
<dbReference type="GO" id="GO:0030956">
    <property type="term" value="C:glutamyl-tRNA(Gln) amidotransferase complex"/>
    <property type="evidence" value="ECO:0007669"/>
    <property type="project" value="UniProtKB-UniRule"/>
</dbReference>
<dbReference type="EMBL" id="UYYG01001157">
    <property type="protein sequence ID" value="VDN56928.1"/>
    <property type="molecule type" value="Genomic_DNA"/>
</dbReference>
<dbReference type="GO" id="GO:0006450">
    <property type="term" value="P:regulation of translational fidelity"/>
    <property type="evidence" value="ECO:0007669"/>
    <property type="project" value="InterPro"/>
</dbReference>
<keyword evidence="1" id="KW-0547">Nucleotide-binding</keyword>
<comment type="subunit">
    <text evidence="1">Subunit of the heterotrimeric GatCAB amidotransferase (AdT) complex, composed of A, B and C subunits.</text>
</comment>
<dbReference type="PANTHER" id="PTHR15004">
    <property type="entry name" value="GLUTAMYL-TRNA(GLN) AMIDOTRANSFERASE SUBUNIT C, MITOCHONDRIAL"/>
    <property type="match status" value="1"/>
</dbReference>
<comment type="similarity">
    <text evidence="1">Belongs to the GatC family.</text>
</comment>
<protein>
    <recommendedName>
        <fullName evidence="1">Glutamyl-tRNA(Gln) amidotransferase subunit C, mitochondrial</fullName>
        <shortName evidence="1">Glu-AdT subunit C</shortName>
        <ecNumber evidence="1">6.3.5.-</ecNumber>
    </recommendedName>
</protein>
<evidence type="ECO:0000313" key="2">
    <source>
        <dbReference type="EMBL" id="VDN56928.1"/>
    </source>
</evidence>
<reference evidence="2 4" key="2">
    <citation type="submission" date="2018-11" db="EMBL/GenBank/DDBJ databases">
        <authorList>
            <consortium name="Pathogen Informatics"/>
        </authorList>
    </citation>
    <scope>NUCLEOTIDE SEQUENCE [LARGE SCALE GENOMIC DNA]</scope>
</reference>
<dbReference type="HAMAP" id="MF_00122">
    <property type="entry name" value="GatC"/>
    <property type="match status" value="1"/>
</dbReference>
<dbReference type="WBParaSite" id="DME_0000254101-mRNA-1">
    <property type="protein sequence ID" value="DME_0000254101-mRNA-1"/>
    <property type="gene ID" value="DME_0000254101"/>
</dbReference>
<dbReference type="GO" id="GO:0005739">
    <property type="term" value="C:mitochondrion"/>
    <property type="evidence" value="ECO:0007669"/>
    <property type="project" value="UniProtKB-SubCell"/>
</dbReference>
<dbReference type="NCBIfam" id="TIGR00135">
    <property type="entry name" value="gatC"/>
    <property type="match status" value="1"/>
</dbReference>
<evidence type="ECO:0000313" key="4">
    <source>
        <dbReference type="Proteomes" id="UP000274756"/>
    </source>
</evidence>
<comment type="catalytic activity">
    <reaction evidence="1">
        <text>L-glutamyl-tRNA(Gln) + L-glutamine + ATP + H2O = L-glutaminyl-tRNA(Gln) + L-glutamate + ADP + phosphate + H(+)</text>
        <dbReference type="Rhea" id="RHEA:17521"/>
        <dbReference type="Rhea" id="RHEA-COMP:9681"/>
        <dbReference type="Rhea" id="RHEA-COMP:9684"/>
        <dbReference type="ChEBI" id="CHEBI:15377"/>
        <dbReference type="ChEBI" id="CHEBI:15378"/>
        <dbReference type="ChEBI" id="CHEBI:29985"/>
        <dbReference type="ChEBI" id="CHEBI:30616"/>
        <dbReference type="ChEBI" id="CHEBI:43474"/>
        <dbReference type="ChEBI" id="CHEBI:58359"/>
        <dbReference type="ChEBI" id="CHEBI:78520"/>
        <dbReference type="ChEBI" id="CHEBI:78521"/>
        <dbReference type="ChEBI" id="CHEBI:456216"/>
    </reaction>
</comment>
<evidence type="ECO:0000313" key="3">
    <source>
        <dbReference type="Proteomes" id="UP000038040"/>
    </source>
</evidence>
<comment type="function">
    <text evidence="1">Allows the formation of correctly charged Gln-tRNA(Gln) through the transamidation of misacylated Glu-tRNA(Gln) in the mitochondria. The reaction takes place in the presence of glutamine and ATP through an activated gamma-phospho-Glu-tRNA(Gln).</text>
</comment>
<evidence type="ECO:0000313" key="5">
    <source>
        <dbReference type="WBParaSite" id="DME_0000254101-mRNA-1"/>
    </source>
</evidence>
<dbReference type="GO" id="GO:0005524">
    <property type="term" value="F:ATP binding"/>
    <property type="evidence" value="ECO:0007669"/>
    <property type="project" value="UniProtKB-KW"/>
</dbReference>
<dbReference type="Pfam" id="PF02686">
    <property type="entry name" value="GatC"/>
    <property type="match status" value="1"/>
</dbReference>
<keyword evidence="4" id="KW-1185">Reference proteome</keyword>
<gene>
    <name evidence="2" type="ORF">DME_LOCUS6901</name>
</gene>
<accession>A0A0N4U6I8</accession>
<name>A0A0N4U6I8_DRAME</name>
<keyword evidence="1" id="KW-0648">Protein biosynthesis</keyword>
<dbReference type="AlphaFoldDB" id="A0A0N4U6I8"/>
<dbReference type="GO" id="GO:0032543">
    <property type="term" value="P:mitochondrial translation"/>
    <property type="evidence" value="ECO:0007669"/>
    <property type="project" value="UniProtKB-UniRule"/>
</dbReference>
<proteinExistence type="inferred from homology"/>
<dbReference type="SUPFAM" id="SSF141000">
    <property type="entry name" value="Glu-tRNAGln amidotransferase C subunit"/>
    <property type="match status" value="1"/>
</dbReference>
<keyword evidence="1" id="KW-0067">ATP-binding</keyword>
<dbReference type="GO" id="GO:0070681">
    <property type="term" value="P:glutaminyl-tRNAGln biosynthesis via transamidation"/>
    <property type="evidence" value="ECO:0007669"/>
    <property type="project" value="UniProtKB-UniRule"/>
</dbReference>
<dbReference type="InterPro" id="IPR036113">
    <property type="entry name" value="Asp/Glu-ADT_sf_sub_c"/>
</dbReference>
<dbReference type="Proteomes" id="UP000038040">
    <property type="component" value="Unplaced"/>
</dbReference>
<keyword evidence="1" id="KW-0436">Ligase</keyword>